<keyword evidence="4" id="KW-0862">Zinc</keyword>
<dbReference type="PANTHER" id="PTHR30096">
    <property type="entry name" value="4,5-DOPA DIOXYGENASE EXTRADIOL-LIKE PROTEIN"/>
    <property type="match status" value="1"/>
</dbReference>
<accession>A0A8H2XDT5</accession>
<comment type="caution">
    <text evidence="8">The sequence shown here is derived from an EMBL/GenBank/DDBJ whole genome shotgun (WGS) entry which is preliminary data.</text>
</comment>
<dbReference type="GO" id="GO:0008198">
    <property type="term" value="F:ferrous iron binding"/>
    <property type="evidence" value="ECO:0007669"/>
    <property type="project" value="InterPro"/>
</dbReference>
<sequence>MYIISKLALSLHLLLLFFLPALATMLIPEVDTWANQSSALPLTDKAWKAALDSLPLASENNGKIPAFFFAHGSPNLLRDTTGDPIFSNMRSQDINGTLPRFLRMFGPALLEKYNPKGIVVFSAHWEEDEEVLVSDYDENPLLMDYYGFEPWMYRVKFNSRGDPALSARIVEALKAGGFRSRTLGKMEWRGHDGRRGASGVGFDHGVFVPFKFMFGDEFTSIPIVEVSQDGDLSPERNWEIGRAVDCLRQVFVHSVNPSYHPCYHIIGYLILSGGLTIHTFQDWSAWHEDSAAPPYLAFHKALMRALIIQDPIERKKALLSLTSDPAFRISHPREDHFTPLYIAAGAGDVGGSIVLDANYGLASVAFGIEN</sequence>
<keyword evidence="6" id="KW-0732">Signal</keyword>
<evidence type="ECO:0000259" key="7">
    <source>
        <dbReference type="Pfam" id="PF02900"/>
    </source>
</evidence>
<dbReference type="GO" id="GO:0008270">
    <property type="term" value="F:zinc ion binding"/>
    <property type="evidence" value="ECO:0007669"/>
    <property type="project" value="InterPro"/>
</dbReference>
<dbReference type="GO" id="GO:0016702">
    <property type="term" value="F:oxidoreductase activity, acting on single donors with incorporation of molecular oxygen, incorporation of two atoms of oxygen"/>
    <property type="evidence" value="ECO:0007669"/>
    <property type="project" value="UniProtKB-ARBA"/>
</dbReference>
<organism evidence="8 9">
    <name type="scientific">Rhizoctonia solani</name>
    <dbReference type="NCBI Taxonomy" id="456999"/>
    <lineage>
        <taxon>Eukaryota</taxon>
        <taxon>Fungi</taxon>
        <taxon>Dikarya</taxon>
        <taxon>Basidiomycota</taxon>
        <taxon>Agaricomycotina</taxon>
        <taxon>Agaricomycetes</taxon>
        <taxon>Cantharellales</taxon>
        <taxon>Ceratobasidiaceae</taxon>
        <taxon>Rhizoctonia</taxon>
    </lineage>
</organism>
<dbReference type="SUPFAM" id="SSF53213">
    <property type="entry name" value="LigB-like"/>
    <property type="match status" value="1"/>
</dbReference>
<protein>
    <recommendedName>
        <fullName evidence="7">Extradiol ring-cleavage dioxygenase class III enzyme subunit B domain-containing protein</fullName>
    </recommendedName>
</protein>
<dbReference type="PANTHER" id="PTHR30096:SF0">
    <property type="entry name" value="4,5-DOPA DIOXYGENASE EXTRADIOL-LIKE PROTEIN"/>
    <property type="match status" value="1"/>
</dbReference>
<evidence type="ECO:0000256" key="5">
    <source>
        <dbReference type="ARBA" id="ARBA00023002"/>
    </source>
</evidence>
<evidence type="ECO:0000313" key="9">
    <source>
        <dbReference type="Proteomes" id="UP000663843"/>
    </source>
</evidence>
<feature type="domain" description="Extradiol ring-cleavage dioxygenase class III enzyme subunit B" evidence="7">
    <location>
        <begin position="67"/>
        <end position="349"/>
    </location>
</feature>
<evidence type="ECO:0000313" key="8">
    <source>
        <dbReference type="EMBL" id="CAE6424597.1"/>
    </source>
</evidence>
<keyword evidence="5" id="KW-0560">Oxidoreductase</keyword>
<keyword evidence="3" id="KW-0479">Metal-binding</keyword>
<dbReference type="CDD" id="cd07363">
    <property type="entry name" value="45_DOPA_Dioxygenase"/>
    <property type="match status" value="1"/>
</dbReference>
<evidence type="ECO:0000256" key="2">
    <source>
        <dbReference type="ARBA" id="ARBA00007581"/>
    </source>
</evidence>
<name>A0A8H2XDT5_9AGAM</name>
<dbReference type="Proteomes" id="UP000663843">
    <property type="component" value="Unassembled WGS sequence"/>
</dbReference>
<feature type="chain" id="PRO_5034694486" description="Extradiol ring-cleavage dioxygenase class III enzyme subunit B domain-containing protein" evidence="6">
    <location>
        <begin position="24"/>
        <end position="370"/>
    </location>
</feature>
<evidence type="ECO:0000256" key="4">
    <source>
        <dbReference type="ARBA" id="ARBA00022833"/>
    </source>
</evidence>
<comment type="cofactor">
    <cofactor evidence="1">
        <name>Zn(2+)</name>
        <dbReference type="ChEBI" id="CHEBI:29105"/>
    </cofactor>
</comment>
<evidence type="ECO:0000256" key="3">
    <source>
        <dbReference type="ARBA" id="ARBA00022723"/>
    </source>
</evidence>
<reference evidence="8" key="1">
    <citation type="submission" date="2021-01" db="EMBL/GenBank/DDBJ databases">
        <authorList>
            <person name="Kaushik A."/>
        </authorList>
    </citation>
    <scope>NUCLEOTIDE SEQUENCE</scope>
    <source>
        <strain evidence="8">AG2-2IIIB</strain>
    </source>
</reference>
<dbReference type="EMBL" id="CAJMWT010001895">
    <property type="protein sequence ID" value="CAE6424597.1"/>
    <property type="molecule type" value="Genomic_DNA"/>
</dbReference>
<dbReference type="InterPro" id="IPR004183">
    <property type="entry name" value="Xdiol_dOase_suB"/>
</dbReference>
<comment type="similarity">
    <text evidence="2">Belongs to the DODA-type extradiol aromatic ring-opening dioxygenase family.</text>
</comment>
<dbReference type="InterPro" id="IPR014436">
    <property type="entry name" value="Extradiol_dOase_DODA"/>
</dbReference>
<dbReference type="Gene3D" id="3.40.830.10">
    <property type="entry name" value="LigB-like"/>
    <property type="match status" value="1"/>
</dbReference>
<gene>
    <name evidence="8" type="ORF">RDB_LOCUS57046</name>
</gene>
<proteinExistence type="inferred from homology"/>
<evidence type="ECO:0000256" key="6">
    <source>
        <dbReference type="SAM" id="SignalP"/>
    </source>
</evidence>
<evidence type="ECO:0000256" key="1">
    <source>
        <dbReference type="ARBA" id="ARBA00001947"/>
    </source>
</evidence>
<dbReference type="AlphaFoldDB" id="A0A8H2XDT5"/>
<feature type="signal peptide" evidence="6">
    <location>
        <begin position="1"/>
        <end position="23"/>
    </location>
</feature>
<dbReference type="Pfam" id="PF02900">
    <property type="entry name" value="LigB"/>
    <property type="match status" value="1"/>
</dbReference>